<dbReference type="NCBIfam" id="TIGR01085">
    <property type="entry name" value="murE"/>
    <property type="match status" value="1"/>
</dbReference>
<dbReference type="InterPro" id="IPR005761">
    <property type="entry name" value="UDP-N-AcMur-Glu-dNH2Pim_ligase"/>
</dbReference>
<feature type="binding site" evidence="7">
    <location>
        <position position="28"/>
    </location>
    <ligand>
        <name>UDP-N-acetyl-alpha-D-muramoyl-L-alanyl-D-glutamate</name>
        <dbReference type="ChEBI" id="CHEBI:83900"/>
    </ligand>
</feature>
<dbReference type="NCBIfam" id="NF001126">
    <property type="entry name" value="PRK00139.1-4"/>
    <property type="match status" value="1"/>
</dbReference>
<feature type="domain" description="Mur ligase C-terminal" evidence="10">
    <location>
        <begin position="333"/>
        <end position="459"/>
    </location>
</feature>
<keyword evidence="13" id="KW-1185">Reference proteome</keyword>
<evidence type="ECO:0000256" key="8">
    <source>
        <dbReference type="RuleBase" id="RU004135"/>
    </source>
</evidence>
<feature type="binding site" evidence="7">
    <location>
        <position position="150"/>
    </location>
    <ligand>
        <name>UDP-N-acetyl-alpha-D-muramoyl-L-alanyl-D-glutamate</name>
        <dbReference type="ChEBI" id="CHEBI:83900"/>
    </ligand>
</feature>
<evidence type="ECO:0000256" key="4">
    <source>
        <dbReference type="ARBA" id="ARBA00022984"/>
    </source>
</evidence>
<dbReference type="GO" id="GO:0008360">
    <property type="term" value="P:regulation of cell shape"/>
    <property type="evidence" value="ECO:0007669"/>
    <property type="project" value="UniProtKB-KW"/>
</dbReference>
<dbReference type="SUPFAM" id="SSF53623">
    <property type="entry name" value="MurD-like peptide ligases, catalytic domain"/>
    <property type="match status" value="1"/>
</dbReference>
<dbReference type="GO" id="GO:0005737">
    <property type="term" value="C:cytoplasm"/>
    <property type="evidence" value="ECO:0007669"/>
    <property type="project" value="UniProtKB-SubCell"/>
</dbReference>
<dbReference type="PANTHER" id="PTHR23135">
    <property type="entry name" value="MUR LIGASE FAMILY MEMBER"/>
    <property type="match status" value="1"/>
</dbReference>
<evidence type="ECO:0000256" key="5">
    <source>
        <dbReference type="ARBA" id="ARBA00023306"/>
    </source>
</evidence>
<dbReference type="GO" id="GO:0051301">
    <property type="term" value="P:cell division"/>
    <property type="evidence" value="ECO:0007669"/>
    <property type="project" value="UniProtKB-KW"/>
</dbReference>
<dbReference type="PANTHER" id="PTHR23135:SF4">
    <property type="entry name" value="UDP-N-ACETYLMURAMOYL-L-ALANYL-D-GLUTAMATE--2,6-DIAMINOPIMELATE LIGASE MURE HOMOLOG, CHLOROPLASTIC"/>
    <property type="match status" value="1"/>
</dbReference>
<keyword evidence="5 7" id="KW-0131">Cell cycle</keyword>
<evidence type="ECO:0000256" key="1">
    <source>
        <dbReference type="ARBA" id="ARBA00005898"/>
    </source>
</evidence>
<feature type="domain" description="Mur ligase central" evidence="11">
    <location>
        <begin position="107"/>
        <end position="310"/>
    </location>
</feature>
<feature type="binding site" evidence="7">
    <location>
        <position position="457"/>
    </location>
    <ligand>
        <name>meso-2,6-diaminopimelate</name>
        <dbReference type="ChEBI" id="CHEBI:57791"/>
    </ligand>
</feature>
<evidence type="ECO:0000313" key="13">
    <source>
        <dbReference type="Proteomes" id="UP000076643"/>
    </source>
</evidence>
<dbReference type="GO" id="GO:0009252">
    <property type="term" value="P:peptidoglycan biosynthetic process"/>
    <property type="evidence" value="ECO:0007669"/>
    <property type="project" value="UniProtKB-UniRule"/>
</dbReference>
<keyword evidence="6 7" id="KW-0961">Cell wall biogenesis/degradation</keyword>
<dbReference type="SUPFAM" id="SSF53244">
    <property type="entry name" value="MurD-like peptide ligases, peptide-binding domain"/>
    <property type="match status" value="1"/>
</dbReference>
<sequence>MMRDLADVLAKFGIKVATPQVQALRLDSREVCEGDCFIAISGHQLDGNKFIASAIENGAVCILADSEADIGSFAVEVIKVPLLKSKLAEIAAEFYEQPSQRMAVVGVTGTNGKSTTTAMIANLATLCGNASAVIGTLGYGNPTALTPLNNTTPSAVDLQRIFSELQGQYRQVAMEVSSHGIVQGRTELVNFDVAVFTNLSRDHLDYHGDMQSYAGAKKRLFTESSAKHKILNIDDDYAQQWLNEFELAECVLFGKLPHNIQCEQFVFFDQVEFHKNGISFELKTSWGDVSVSTPLFGLFNLYNLSAAFASLLVQGYSLEHLRDAATQLAPVDGRMQAFMYSDKPTCIVDYAHTPEALELALQALQMHVPGRVICVFGCGGDRDKGKRPLMGKAAEAFSDKIVITSDNPRSEEPLTIINDIKAGLSNPEYAVVQPDRALAIKAAIEDADANSVVLIAGKGHEDYQIIGNQKLSFCDRSLVKAILEGESA</sequence>
<evidence type="ECO:0000259" key="10">
    <source>
        <dbReference type="Pfam" id="PF02875"/>
    </source>
</evidence>
<feature type="binding site" evidence="7">
    <location>
        <position position="185"/>
    </location>
    <ligand>
        <name>UDP-N-acetyl-alpha-D-muramoyl-L-alanyl-D-glutamate</name>
        <dbReference type="ChEBI" id="CHEBI:83900"/>
    </ligand>
</feature>
<dbReference type="InterPro" id="IPR036615">
    <property type="entry name" value="Mur_ligase_C_dom_sf"/>
</dbReference>
<keyword evidence="4 7" id="KW-0573">Peptidoglycan synthesis</keyword>
<feature type="binding site" evidence="7">
    <location>
        <position position="183"/>
    </location>
    <ligand>
        <name>UDP-N-acetyl-alpha-D-muramoyl-L-alanyl-D-glutamate</name>
        <dbReference type="ChEBI" id="CHEBI:83900"/>
    </ligand>
</feature>
<name>A0A166WFX0_9GAMM</name>
<feature type="binding site" evidence="7">
    <location>
        <begin position="151"/>
        <end position="152"/>
    </location>
    <ligand>
        <name>UDP-N-acetyl-alpha-D-muramoyl-L-alanyl-D-glutamate</name>
        <dbReference type="ChEBI" id="CHEBI:83900"/>
    </ligand>
</feature>
<feature type="short sequence motif" description="Meso-diaminopimelate recognition motif" evidence="7">
    <location>
        <begin position="406"/>
        <end position="409"/>
    </location>
</feature>
<dbReference type="PATRIC" id="fig|1365250.3.peg.2949"/>
<dbReference type="InterPro" id="IPR036565">
    <property type="entry name" value="Mur-like_cat_sf"/>
</dbReference>
<dbReference type="Gene3D" id="3.40.1190.10">
    <property type="entry name" value="Mur-like, catalytic domain"/>
    <property type="match status" value="1"/>
</dbReference>
<dbReference type="InterPro" id="IPR000713">
    <property type="entry name" value="Mur_ligase_N"/>
</dbReference>
<evidence type="ECO:0000259" key="9">
    <source>
        <dbReference type="Pfam" id="PF01225"/>
    </source>
</evidence>
<gene>
    <name evidence="7" type="primary">murE</name>
    <name evidence="12" type="ORF">N475_16775</name>
</gene>
<keyword evidence="2 7" id="KW-0132">Cell division</keyword>
<comment type="caution">
    <text evidence="7">Lacks conserved residue(s) required for the propagation of feature annotation.</text>
</comment>
<feature type="binding site" evidence="7">
    <location>
        <position position="461"/>
    </location>
    <ligand>
        <name>meso-2,6-diaminopimelate</name>
        <dbReference type="ChEBI" id="CHEBI:57791"/>
    </ligand>
</feature>
<comment type="caution">
    <text evidence="12">The sequence shown here is derived from an EMBL/GenBank/DDBJ whole genome shotgun (WGS) entry which is preliminary data.</text>
</comment>
<comment type="cofactor">
    <cofactor evidence="7">
        <name>Mg(2+)</name>
        <dbReference type="ChEBI" id="CHEBI:18420"/>
    </cofactor>
</comment>
<comment type="subcellular location">
    <subcellularLocation>
        <location evidence="7 8">Cytoplasm</location>
    </subcellularLocation>
</comment>
<feature type="binding site" evidence="7">
    <location>
        <begin position="406"/>
        <end position="409"/>
    </location>
    <ligand>
        <name>meso-2,6-diaminopimelate</name>
        <dbReference type="ChEBI" id="CHEBI:57791"/>
    </ligand>
</feature>
<dbReference type="Proteomes" id="UP000076643">
    <property type="component" value="Unassembled WGS sequence"/>
</dbReference>
<keyword evidence="7" id="KW-0547">Nucleotide-binding</keyword>
<comment type="catalytic activity">
    <reaction evidence="7">
        <text>UDP-N-acetyl-alpha-D-muramoyl-L-alanyl-D-glutamate + meso-2,6-diaminopimelate + ATP = UDP-N-acetyl-alpha-D-muramoyl-L-alanyl-gamma-D-glutamyl-meso-2,6-diaminopimelate + ADP + phosphate + H(+)</text>
        <dbReference type="Rhea" id="RHEA:23676"/>
        <dbReference type="ChEBI" id="CHEBI:15378"/>
        <dbReference type="ChEBI" id="CHEBI:30616"/>
        <dbReference type="ChEBI" id="CHEBI:43474"/>
        <dbReference type="ChEBI" id="CHEBI:57791"/>
        <dbReference type="ChEBI" id="CHEBI:83900"/>
        <dbReference type="ChEBI" id="CHEBI:83905"/>
        <dbReference type="ChEBI" id="CHEBI:456216"/>
        <dbReference type="EC" id="6.3.2.13"/>
    </reaction>
</comment>
<dbReference type="InterPro" id="IPR035911">
    <property type="entry name" value="MurE/MurF_N"/>
</dbReference>
<keyword evidence="7" id="KW-0460">Magnesium</keyword>
<dbReference type="AlphaFoldDB" id="A0A166WFX0"/>
<dbReference type="SUPFAM" id="SSF63418">
    <property type="entry name" value="MurE/MurF N-terminal domain"/>
    <property type="match status" value="1"/>
</dbReference>
<dbReference type="Pfam" id="PF08245">
    <property type="entry name" value="Mur_ligase_M"/>
    <property type="match status" value="1"/>
</dbReference>
<reference evidence="12 13" key="1">
    <citation type="submission" date="2013-07" db="EMBL/GenBank/DDBJ databases">
        <title>Comparative Genomic and Metabolomic Analysis of Twelve Strains of Pseudoalteromonas luteoviolacea.</title>
        <authorList>
            <person name="Vynne N.G."/>
            <person name="Mansson M."/>
            <person name="Gram L."/>
        </authorList>
    </citation>
    <scope>NUCLEOTIDE SEQUENCE [LARGE SCALE GENOMIC DNA]</scope>
    <source>
        <strain evidence="12 13">DSM 6061</strain>
    </source>
</reference>
<dbReference type="GO" id="GO:0071555">
    <property type="term" value="P:cell wall organization"/>
    <property type="evidence" value="ECO:0007669"/>
    <property type="project" value="UniProtKB-KW"/>
</dbReference>
<dbReference type="GO" id="GO:0000287">
    <property type="term" value="F:magnesium ion binding"/>
    <property type="evidence" value="ECO:0007669"/>
    <property type="project" value="UniProtKB-UniRule"/>
</dbReference>
<evidence type="ECO:0000313" key="12">
    <source>
        <dbReference type="EMBL" id="KZN37347.1"/>
    </source>
</evidence>
<comment type="similarity">
    <text evidence="1 7">Belongs to the MurCDEF family. MurE subfamily.</text>
</comment>
<dbReference type="EMBL" id="AUYB01000104">
    <property type="protein sequence ID" value="KZN37347.1"/>
    <property type="molecule type" value="Genomic_DNA"/>
</dbReference>
<dbReference type="Pfam" id="PF02875">
    <property type="entry name" value="Mur_ligase_C"/>
    <property type="match status" value="1"/>
</dbReference>
<organism evidence="12 13">
    <name type="scientific">Pseudoalteromonas luteoviolacea DSM 6061</name>
    <dbReference type="NCBI Taxonomy" id="1365250"/>
    <lineage>
        <taxon>Bacteria</taxon>
        <taxon>Pseudomonadati</taxon>
        <taxon>Pseudomonadota</taxon>
        <taxon>Gammaproteobacteria</taxon>
        <taxon>Alteromonadales</taxon>
        <taxon>Pseudoalteromonadaceae</taxon>
        <taxon>Pseudoalteromonas</taxon>
    </lineage>
</organism>
<comment type="PTM">
    <text evidence="7">Carboxylation is probably crucial for Mg(2+) binding and, consequently, for the gamma-phosphate positioning of ATP.</text>
</comment>
<evidence type="ECO:0000256" key="2">
    <source>
        <dbReference type="ARBA" id="ARBA00022618"/>
    </source>
</evidence>
<feature type="binding site" evidence="7">
    <location>
        <position position="177"/>
    </location>
    <ligand>
        <name>UDP-N-acetyl-alpha-D-muramoyl-L-alanyl-D-glutamate</name>
        <dbReference type="ChEBI" id="CHEBI:83900"/>
    </ligand>
</feature>
<keyword evidence="7" id="KW-0067">ATP-binding</keyword>
<dbReference type="Pfam" id="PF01225">
    <property type="entry name" value="Mur_ligase"/>
    <property type="match status" value="1"/>
</dbReference>
<proteinExistence type="inferred from homology"/>
<comment type="pathway">
    <text evidence="7 8">Cell wall biogenesis; peptidoglycan biosynthesis.</text>
</comment>
<evidence type="ECO:0000256" key="6">
    <source>
        <dbReference type="ARBA" id="ARBA00023316"/>
    </source>
</evidence>
<feature type="modified residue" description="N6-carboxylysine" evidence="7">
    <location>
        <position position="217"/>
    </location>
</feature>
<dbReference type="Gene3D" id="3.90.190.20">
    <property type="entry name" value="Mur ligase, C-terminal domain"/>
    <property type="match status" value="1"/>
</dbReference>
<evidence type="ECO:0000256" key="7">
    <source>
        <dbReference type="HAMAP-Rule" id="MF_00208"/>
    </source>
</evidence>
<dbReference type="NCBIfam" id="NF001123">
    <property type="entry name" value="PRK00139.1-1"/>
    <property type="match status" value="1"/>
</dbReference>
<keyword evidence="7" id="KW-0963">Cytoplasm</keyword>
<comment type="function">
    <text evidence="7">Catalyzes the addition of meso-diaminopimelic acid to the nucleotide precursor UDP-N-acetylmuramoyl-L-alanyl-D-glutamate (UMAG) in the biosynthesis of bacterial cell-wall peptidoglycan.</text>
</comment>
<dbReference type="GO" id="GO:0008765">
    <property type="term" value="F:UDP-N-acetylmuramoylalanyl-D-glutamate-2,6-diaminopimelate ligase activity"/>
    <property type="evidence" value="ECO:0007669"/>
    <property type="project" value="UniProtKB-UniRule"/>
</dbReference>
<accession>A0A166WFX0</accession>
<keyword evidence="7" id="KW-0436">Ligase</keyword>
<dbReference type="UniPathway" id="UPA00219"/>
<dbReference type="Gene3D" id="3.40.1390.10">
    <property type="entry name" value="MurE/MurF, N-terminal domain"/>
    <property type="match status" value="1"/>
</dbReference>
<evidence type="ECO:0000256" key="3">
    <source>
        <dbReference type="ARBA" id="ARBA00022960"/>
    </source>
</evidence>
<protein>
    <recommendedName>
        <fullName evidence="7">UDP-N-acetylmuramoyl-L-alanyl-D-glutamate--2,6-diaminopimelate ligase</fullName>
        <ecNumber evidence="7">6.3.2.13</ecNumber>
    </recommendedName>
    <alternativeName>
        <fullName evidence="7">Meso-A2pm-adding enzyme</fullName>
    </alternativeName>
    <alternativeName>
        <fullName evidence="7">Meso-diaminopimelate-adding enzyme</fullName>
    </alternativeName>
    <alternativeName>
        <fullName evidence="7">UDP-MurNAc-L-Ala-D-Glu:meso-diaminopimelate ligase</fullName>
    </alternativeName>
    <alternativeName>
        <fullName evidence="7">UDP-MurNAc-tripeptide synthetase</fullName>
    </alternativeName>
    <alternativeName>
        <fullName evidence="7">UDP-N-acetylmuramyl-tripeptide synthetase</fullName>
    </alternativeName>
</protein>
<dbReference type="InterPro" id="IPR013221">
    <property type="entry name" value="Mur_ligase_cen"/>
</dbReference>
<feature type="domain" description="Mur ligase N-terminal catalytic" evidence="9">
    <location>
        <begin position="21"/>
        <end position="95"/>
    </location>
</feature>
<keyword evidence="3 7" id="KW-0133">Cell shape</keyword>
<dbReference type="GO" id="GO:0005524">
    <property type="term" value="F:ATP binding"/>
    <property type="evidence" value="ECO:0007669"/>
    <property type="project" value="UniProtKB-UniRule"/>
</dbReference>
<evidence type="ECO:0000259" key="11">
    <source>
        <dbReference type="Pfam" id="PF08245"/>
    </source>
</evidence>
<feature type="binding site" evidence="7">
    <location>
        <begin position="109"/>
        <end position="115"/>
    </location>
    <ligand>
        <name>ATP</name>
        <dbReference type="ChEBI" id="CHEBI:30616"/>
    </ligand>
</feature>
<dbReference type="HAMAP" id="MF_00208">
    <property type="entry name" value="MurE"/>
    <property type="match status" value="1"/>
</dbReference>
<dbReference type="InterPro" id="IPR004101">
    <property type="entry name" value="Mur_ligase_C"/>
</dbReference>
<feature type="binding site" evidence="7">
    <location>
        <position position="382"/>
    </location>
    <ligand>
        <name>meso-2,6-diaminopimelate</name>
        <dbReference type="ChEBI" id="CHEBI:57791"/>
    </ligand>
</feature>
<dbReference type="EC" id="6.3.2.13" evidence="7"/>
<feature type="binding site" evidence="7">
    <location>
        <position position="26"/>
    </location>
    <ligand>
        <name>UDP-N-acetyl-alpha-D-muramoyl-L-alanyl-D-glutamate</name>
        <dbReference type="ChEBI" id="CHEBI:83900"/>
    </ligand>
</feature>